<dbReference type="Proteomes" id="UP001139353">
    <property type="component" value="Unassembled WGS sequence"/>
</dbReference>
<protein>
    <submittedName>
        <fullName evidence="2">Metallophosphoesterase</fullName>
    </submittedName>
</protein>
<organism evidence="2 3">
    <name type="scientific">Scleromatobacter humisilvae</name>
    <dbReference type="NCBI Taxonomy" id="2897159"/>
    <lineage>
        <taxon>Bacteria</taxon>
        <taxon>Pseudomonadati</taxon>
        <taxon>Pseudomonadota</taxon>
        <taxon>Betaproteobacteria</taxon>
        <taxon>Burkholderiales</taxon>
        <taxon>Sphaerotilaceae</taxon>
        <taxon>Scleromatobacter</taxon>
    </lineage>
</organism>
<name>A0A9X2C0C1_9BURK</name>
<proteinExistence type="predicted"/>
<dbReference type="Pfam" id="PF00149">
    <property type="entry name" value="Metallophos"/>
    <property type="match status" value="1"/>
</dbReference>
<reference evidence="2" key="1">
    <citation type="submission" date="2021-11" db="EMBL/GenBank/DDBJ databases">
        <title>BS-T2-15 a new species belonging to the Comamonadaceae family isolated from the soil of a French oak forest.</title>
        <authorList>
            <person name="Mieszkin S."/>
            <person name="Alain K."/>
        </authorList>
    </citation>
    <scope>NUCLEOTIDE SEQUENCE</scope>
    <source>
        <strain evidence="2">BS-T2-15</strain>
    </source>
</reference>
<gene>
    <name evidence="2" type="ORF">LPC04_02585</name>
</gene>
<accession>A0A9X2C0C1</accession>
<feature type="domain" description="Calcineurin-like phosphoesterase" evidence="1">
    <location>
        <begin position="1"/>
        <end position="215"/>
    </location>
</feature>
<dbReference type="RefSeq" id="WP_275680615.1">
    <property type="nucleotide sequence ID" value="NZ_JAJLJH010000001.1"/>
</dbReference>
<dbReference type="GO" id="GO:0016787">
    <property type="term" value="F:hydrolase activity"/>
    <property type="evidence" value="ECO:0007669"/>
    <property type="project" value="InterPro"/>
</dbReference>
<dbReference type="SUPFAM" id="SSF56300">
    <property type="entry name" value="Metallo-dependent phosphatases"/>
    <property type="match status" value="1"/>
</dbReference>
<dbReference type="PANTHER" id="PTHR37844:SF2">
    <property type="entry name" value="SER_THR PROTEIN PHOSPHATASE SUPERFAMILY (AFU_ORTHOLOGUE AFUA_1G14840)"/>
    <property type="match status" value="1"/>
</dbReference>
<dbReference type="AlphaFoldDB" id="A0A9X2C0C1"/>
<keyword evidence="3" id="KW-1185">Reference proteome</keyword>
<dbReference type="PANTHER" id="PTHR37844">
    <property type="entry name" value="SER/THR PROTEIN PHOSPHATASE SUPERFAMILY (AFU_ORTHOLOGUE AFUA_1G14840)"/>
    <property type="match status" value="1"/>
</dbReference>
<dbReference type="InterPro" id="IPR029052">
    <property type="entry name" value="Metallo-depent_PP-like"/>
</dbReference>
<evidence type="ECO:0000313" key="3">
    <source>
        <dbReference type="Proteomes" id="UP001139353"/>
    </source>
</evidence>
<dbReference type="InterPro" id="IPR004843">
    <property type="entry name" value="Calcineurin-like_PHP"/>
</dbReference>
<dbReference type="EMBL" id="JAJLJH010000001">
    <property type="protein sequence ID" value="MCK9684589.1"/>
    <property type="molecule type" value="Genomic_DNA"/>
</dbReference>
<evidence type="ECO:0000313" key="2">
    <source>
        <dbReference type="EMBL" id="MCK9684589.1"/>
    </source>
</evidence>
<comment type="caution">
    <text evidence="2">The sequence shown here is derived from an EMBL/GenBank/DDBJ whole genome shotgun (WGS) entry which is preliminary data.</text>
</comment>
<sequence>MRIQLASDLHLELLRRWPHECLVAPAPGADVLVLAGDIHRGLRAIERFASWPVPVLYLAGNHEYYDSQWETLRSELRRAADGTAVRFLDNDVVTLGGVRFLGSTLWTDYRLAGVPLPEAMTVAEDFLLDHRRILTGSGPFRARQALDEHVRSRAWLARELSIDHATPTVVVTHHAPHPRSIHARFAGSPVNGAFVSDLTELVERADLWLHGHAHDSFDYRVGRCRVVCNPRGYAQNRNDAASVDELVFENQAFQSQLVIDLPAEAR</sequence>
<evidence type="ECO:0000259" key="1">
    <source>
        <dbReference type="Pfam" id="PF00149"/>
    </source>
</evidence>
<dbReference type="Gene3D" id="3.60.21.10">
    <property type="match status" value="1"/>
</dbReference>